<evidence type="ECO:0000313" key="10">
    <source>
        <dbReference type="Proteomes" id="UP001057520"/>
    </source>
</evidence>
<dbReference type="Gene3D" id="3.90.1580.10">
    <property type="entry name" value="paralog of FGE (formylglycine-generating enzyme)"/>
    <property type="match status" value="2"/>
</dbReference>
<keyword evidence="10" id="KW-1185">Reference proteome</keyword>
<evidence type="ECO:0000256" key="3">
    <source>
        <dbReference type="ARBA" id="ARBA00023002"/>
    </source>
</evidence>
<dbReference type="PANTHER" id="PTHR43397:SF1">
    <property type="entry name" value="ERGOTHIONEINE BIOSYNTHESIS PROTEIN 1"/>
    <property type="match status" value="1"/>
</dbReference>
<evidence type="ECO:0000256" key="5">
    <source>
        <dbReference type="ARBA" id="ARBA00037882"/>
    </source>
</evidence>
<proteinExistence type="predicted"/>
<accession>A0ABY4ZQ02</accession>
<keyword evidence="1" id="KW-0489">Methyltransferase</keyword>
<dbReference type="InterPro" id="IPR017806">
    <property type="entry name" value="EgtB"/>
</dbReference>
<name>A0ABY4ZQ02_9CAUL</name>
<keyword evidence="3" id="KW-0560">Oxidoreductase</keyword>
<feature type="domain" description="Sulfatase-modifying factor enzyme-like" evidence="6">
    <location>
        <begin position="192"/>
        <end position="323"/>
    </location>
</feature>
<evidence type="ECO:0000256" key="4">
    <source>
        <dbReference type="ARBA" id="ARBA00023004"/>
    </source>
</evidence>
<dbReference type="InterPro" id="IPR029063">
    <property type="entry name" value="SAM-dependent_MTases_sf"/>
</dbReference>
<dbReference type="Gene3D" id="3.40.50.150">
    <property type="entry name" value="Vaccinia Virus protein VP39"/>
    <property type="match status" value="1"/>
</dbReference>
<dbReference type="SUPFAM" id="SSF56436">
    <property type="entry name" value="C-type lectin-like"/>
    <property type="match status" value="1"/>
</dbReference>
<dbReference type="EMBL" id="CP096040">
    <property type="protein sequence ID" value="USQ94092.1"/>
    <property type="molecule type" value="Genomic_DNA"/>
</dbReference>
<comment type="pathway">
    <text evidence="5">Amino-acid biosynthesis; ergothioneine biosynthesis.</text>
</comment>
<keyword evidence="4" id="KW-0408">Iron</keyword>
<feature type="domain" description="Histidine-specific methyltransferase SAM-dependent" evidence="7">
    <location>
        <begin position="422"/>
        <end position="719"/>
    </location>
</feature>
<sequence length="720" mass="79203">MTPDDLPVMELLDASVDALADRYRRVRRRTEVLAAPLSPEDQAAQSMPDASPTKWHRGHTTWFFETFLLTPFLPGYAVYDASYGYLFNSYYEAVGPRQPRPQRGLLTRPSTQDVGAYRAHVDAAMARLLEGPLTPEIRERMDLGLAHEEQHQELILMDILHLFAQSPLSPAYQPGAAAPRPDAGPQRFHRFAGGLVEIGACASIFAFDNERPRHKTYVAPFRLADRLVTNGEWLAFIEAGGYGRADLWLSEGWAKVKEEGWEAPGYWRRDESGAWTTMTLRGRHPVDPNAPVVHLSYYEAAAYAAWAGRRLPTEAEWEAAATATGMTALRQLYGAAWQWTASAYGAYPGFRPGPGALGEYNGKFMVSQMTLRGGCEATPPGHTRATYRNFFHPGSRWMFAGLRLADDDRLAEVTPENTFLGEVIAGLSASPKTLPAKYFYDAEGSRLFEAICELPEYYLTRTETALLRQIAPEIAQRIPADAVLVEFGSGASTKTRIVLDAAPQIAVYAPIDISPTALDEAAASLRQDYPDLAVAPLVEDFTKAIALPEGAKGHTPVGFFPGSTIGNFAPDEAEALLRQARTLLGEGSLFIVGADVAKDPAVLIPAYDDAQGVTAAFNRNVLVHINRELGGTFDPMAFAHKAVWNAQESRVEMHLESTRDQIVMVGDHGFRFAAGETIHTENSYKYPAEAFETIAARAGWTLVQRWVSEDPAFAIYALTA</sequence>
<organism evidence="9 10">
    <name type="scientific">Caulobacter segnis</name>
    <dbReference type="NCBI Taxonomy" id="88688"/>
    <lineage>
        <taxon>Bacteria</taxon>
        <taxon>Pseudomonadati</taxon>
        <taxon>Pseudomonadota</taxon>
        <taxon>Alphaproteobacteria</taxon>
        <taxon>Caulobacterales</taxon>
        <taxon>Caulobacteraceae</taxon>
        <taxon>Caulobacter</taxon>
    </lineage>
</organism>
<dbReference type="InterPro" id="IPR019257">
    <property type="entry name" value="MeTrfase_dom"/>
</dbReference>
<dbReference type="Proteomes" id="UP001057520">
    <property type="component" value="Chromosome"/>
</dbReference>
<dbReference type="InterPro" id="IPR024775">
    <property type="entry name" value="DinB-like"/>
</dbReference>
<dbReference type="NCBIfam" id="TIGR03440">
    <property type="entry name" value="egtB_TIGR03440"/>
    <property type="match status" value="1"/>
</dbReference>
<evidence type="ECO:0000259" key="7">
    <source>
        <dbReference type="Pfam" id="PF10017"/>
    </source>
</evidence>
<dbReference type="Pfam" id="PF10017">
    <property type="entry name" value="Methyltransf_33"/>
    <property type="match status" value="1"/>
</dbReference>
<dbReference type="InterPro" id="IPR016187">
    <property type="entry name" value="CTDL_fold"/>
</dbReference>
<evidence type="ECO:0000259" key="6">
    <source>
        <dbReference type="Pfam" id="PF03781"/>
    </source>
</evidence>
<evidence type="ECO:0000259" key="8">
    <source>
        <dbReference type="Pfam" id="PF12867"/>
    </source>
</evidence>
<protein>
    <submittedName>
        <fullName evidence="9">Ergothioneine biosynthesis protein EgtB</fullName>
    </submittedName>
</protein>
<evidence type="ECO:0000256" key="1">
    <source>
        <dbReference type="ARBA" id="ARBA00022603"/>
    </source>
</evidence>
<keyword evidence="2" id="KW-0808">Transferase</keyword>
<dbReference type="InterPro" id="IPR051128">
    <property type="entry name" value="EgtD_Methyltrsf_superfamily"/>
</dbReference>
<dbReference type="SUPFAM" id="SSF53335">
    <property type="entry name" value="S-adenosyl-L-methionine-dependent methyltransferases"/>
    <property type="match status" value="1"/>
</dbReference>
<dbReference type="InterPro" id="IPR035094">
    <property type="entry name" value="EgtD"/>
</dbReference>
<dbReference type="Pfam" id="PF03781">
    <property type="entry name" value="FGE-sulfatase"/>
    <property type="match status" value="1"/>
</dbReference>
<feature type="domain" description="DinB-like" evidence="8">
    <location>
        <begin position="23"/>
        <end position="153"/>
    </location>
</feature>
<gene>
    <name evidence="9" type="primary">egtB</name>
    <name evidence="9" type="ORF">MZV50_15925</name>
</gene>
<dbReference type="InterPro" id="IPR005532">
    <property type="entry name" value="SUMF_dom"/>
</dbReference>
<dbReference type="NCBIfam" id="TIGR03438">
    <property type="entry name" value="egtD_ergothio"/>
    <property type="match status" value="1"/>
</dbReference>
<reference evidence="9 10" key="1">
    <citation type="submission" date="2022-04" db="EMBL/GenBank/DDBJ databases">
        <title>Genome sequence of soybean root-associated Caulobacter segnis RL271.</title>
        <authorList>
            <person name="Longley R."/>
            <person name="Bonito G."/>
            <person name="Trigodet F."/>
            <person name="Crosson S."/>
            <person name="Fiebig A."/>
        </authorList>
    </citation>
    <scope>NUCLEOTIDE SEQUENCE [LARGE SCALE GENOMIC DNA]</scope>
    <source>
        <strain evidence="9 10">RL271</strain>
    </source>
</reference>
<dbReference type="InterPro" id="IPR042095">
    <property type="entry name" value="SUMF_sf"/>
</dbReference>
<evidence type="ECO:0000256" key="2">
    <source>
        <dbReference type="ARBA" id="ARBA00022679"/>
    </source>
</evidence>
<evidence type="ECO:0000313" key="9">
    <source>
        <dbReference type="EMBL" id="USQ94092.1"/>
    </source>
</evidence>
<dbReference type="Pfam" id="PF12867">
    <property type="entry name" value="DinB_2"/>
    <property type="match status" value="1"/>
</dbReference>
<dbReference type="PANTHER" id="PTHR43397">
    <property type="entry name" value="ERGOTHIONEINE BIOSYNTHESIS PROTEIN 1"/>
    <property type="match status" value="1"/>
</dbReference>